<evidence type="ECO:0000256" key="5">
    <source>
        <dbReference type="ARBA" id="ARBA00023274"/>
    </source>
</evidence>
<dbReference type="AlphaFoldDB" id="A0A1M2VRC3"/>
<dbReference type="GO" id="GO:0005762">
    <property type="term" value="C:mitochondrial large ribosomal subunit"/>
    <property type="evidence" value="ECO:0007669"/>
    <property type="project" value="TreeGrafter"/>
</dbReference>
<dbReference type="PANTHER" id="PTHR13501:SF8">
    <property type="entry name" value="LARGE RIBOSOMAL SUBUNIT PROTEIN UL22M"/>
    <property type="match status" value="1"/>
</dbReference>
<dbReference type="Proteomes" id="UP000184267">
    <property type="component" value="Unassembled WGS sequence"/>
</dbReference>
<dbReference type="STRING" id="154538.A0A1M2VRC3"/>
<comment type="similarity">
    <text evidence="2 6">Belongs to the universal ribosomal protein uL22 family.</text>
</comment>
<dbReference type="GO" id="GO:0003735">
    <property type="term" value="F:structural constituent of ribosome"/>
    <property type="evidence" value="ECO:0007669"/>
    <property type="project" value="InterPro"/>
</dbReference>
<organism evidence="7 8">
    <name type="scientific">Trametes pubescens</name>
    <name type="common">White-rot fungus</name>
    <dbReference type="NCBI Taxonomy" id="154538"/>
    <lineage>
        <taxon>Eukaryota</taxon>
        <taxon>Fungi</taxon>
        <taxon>Dikarya</taxon>
        <taxon>Basidiomycota</taxon>
        <taxon>Agaricomycotina</taxon>
        <taxon>Agaricomycetes</taxon>
        <taxon>Polyporales</taxon>
        <taxon>Polyporaceae</taxon>
        <taxon>Trametes</taxon>
    </lineage>
</organism>
<dbReference type="InterPro" id="IPR004911">
    <property type="entry name" value="Interferon-induced_GILT"/>
</dbReference>
<evidence type="ECO:0000256" key="6">
    <source>
        <dbReference type="RuleBase" id="RU004005"/>
    </source>
</evidence>
<dbReference type="OMA" id="WKECEYL"/>
<evidence type="ECO:0000256" key="1">
    <source>
        <dbReference type="ARBA" id="ARBA00005679"/>
    </source>
</evidence>
<dbReference type="GO" id="GO:0016671">
    <property type="term" value="F:oxidoreductase activity, acting on a sulfur group of donors, disulfide as acceptor"/>
    <property type="evidence" value="ECO:0007669"/>
    <property type="project" value="InterPro"/>
</dbReference>
<dbReference type="InterPro" id="IPR001063">
    <property type="entry name" value="Ribosomal_uL22"/>
</dbReference>
<keyword evidence="8" id="KW-1185">Reference proteome</keyword>
<dbReference type="GO" id="GO:0006412">
    <property type="term" value="P:translation"/>
    <property type="evidence" value="ECO:0007669"/>
    <property type="project" value="InterPro"/>
</dbReference>
<evidence type="ECO:0000313" key="7">
    <source>
        <dbReference type="EMBL" id="OJT10159.1"/>
    </source>
</evidence>
<keyword evidence="4" id="KW-0325">Glycoprotein</keyword>
<keyword evidence="3 6" id="KW-0689">Ribosomal protein</keyword>
<evidence type="ECO:0000256" key="4">
    <source>
        <dbReference type="ARBA" id="ARBA00023180"/>
    </source>
</evidence>
<comment type="caution">
    <text evidence="7">The sequence shown here is derived from an EMBL/GenBank/DDBJ whole genome shotgun (WGS) entry which is preliminary data.</text>
</comment>
<dbReference type="EMBL" id="MNAD01000803">
    <property type="protein sequence ID" value="OJT10159.1"/>
    <property type="molecule type" value="Genomic_DNA"/>
</dbReference>
<comment type="similarity">
    <text evidence="1">Belongs to the GILT family.</text>
</comment>
<dbReference type="InterPro" id="IPR036394">
    <property type="entry name" value="Ribosomal_uL22_sf"/>
</dbReference>
<evidence type="ECO:0000313" key="8">
    <source>
        <dbReference type="Proteomes" id="UP000184267"/>
    </source>
</evidence>
<dbReference type="InterPro" id="IPR047867">
    <property type="entry name" value="Ribosomal_uL22_bac/org-type"/>
</dbReference>
<keyword evidence="5 6" id="KW-0687">Ribonucleoprotein</keyword>
<dbReference type="Pfam" id="PF00237">
    <property type="entry name" value="Ribosomal_L22"/>
    <property type="match status" value="1"/>
</dbReference>
<dbReference type="SUPFAM" id="SSF54843">
    <property type="entry name" value="Ribosomal protein L22"/>
    <property type="match status" value="1"/>
</dbReference>
<gene>
    <name evidence="7" type="ORF">TRAPUB_13264</name>
</gene>
<sequence>MSRCPDAVLCETVFDHVLQRVADKVDLSLTFIGKINASEPDFGVTCKHGPEECAGNVHELCAIKYAPTQRWWSFVQCLNFKGRTEIGKPETALQCAKTTELDWENSGVGACAGLDGSGKGEEGVRMLQQSVAVTQEMGIDVSLRLPNFKGPVTWLRESLAPNVRQQNTQEEIDAARKQAADKGQLSVFESVPTVGEGEGAAEEVPAWKKKTYTEHKYSTGNFKISHRKLNMIGRQIAGKPVDSAILQMMFSEKRASKRIKSMLVVAKSHAVKLKSLDEGKLVVAESWVTKGPHQFKRYDIKGRGRAGVKNHPHSRLHVVLKEGKTRAELRDEDRARKLRRIVSAGYVREDVPLRNPGPAWAW</sequence>
<dbReference type="PANTHER" id="PTHR13501">
    <property type="entry name" value="CHLOROPLAST 50S RIBOSOMAL PROTEIN L22-RELATED"/>
    <property type="match status" value="1"/>
</dbReference>
<dbReference type="Pfam" id="PF03227">
    <property type="entry name" value="GILT"/>
    <property type="match status" value="1"/>
</dbReference>
<proteinExistence type="inferred from homology"/>
<name>A0A1M2VRC3_TRAPU</name>
<protein>
    <submittedName>
        <fullName evidence="7">54S ribosomal protein L22, mitochondrial</fullName>
    </submittedName>
</protein>
<reference evidence="7 8" key="1">
    <citation type="submission" date="2016-10" db="EMBL/GenBank/DDBJ databases">
        <title>Genome sequence of the basidiomycete white-rot fungus Trametes pubescens.</title>
        <authorList>
            <person name="Makela M.R."/>
            <person name="Granchi Z."/>
            <person name="Peng M."/>
            <person name="De Vries R.P."/>
            <person name="Grigoriev I."/>
            <person name="Riley R."/>
            <person name="Hilden K."/>
        </authorList>
    </citation>
    <scope>NUCLEOTIDE SEQUENCE [LARGE SCALE GENOMIC DNA]</scope>
    <source>
        <strain evidence="7 8">FBCC735</strain>
    </source>
</reference>
<evidence type="ECO:0000256" key="3">
    <source>
        <dbReference type="ARBA" id="ARBA00022980"/>
    </source>
</evidence>
<dbReference type="Gene3D" id="3.90.470.10">
    <property type="entry name" value="Ribosomal protein L22/L17"/>
    <property type="match status" value="1"/>
</dbReference>
<dbReference type="OrthoDB" id="416470at2759"/>
<evidence type="ECO:0000256" key="2">
    <source>
        <dbReference type="ARBA" id="ARBA00009451"/>
    </source>
</evidence>
<accession>A0A1M2VRC3</accession>